<gene>
    <name evidence="1" type="ORF">HZF05_12550</name>
</gene>
<dbReference type="Proteomes" id="UP000570166">
    <property type="component" value="Unassembled WGS sequence"/>
</dbReference>
<reference evidence="1 2" key="1">
    <citation type="submission" date="2020-07" db="EMBL/GenBank/DDBJ databases">
        <authorList>
            <person name="Sun Q."/>
        </authorList>
    </citation>
    <scope>NUCLEOTIDE SEQUENCE [LARGE SCALE GENOMIC DNA]</scope>
    <source>
        <strain evidence="1 2">CGMCC 1.13654</strain>
    </source>
</reference>
<protein>
    <submittedName>
        <fullName evidence="1">Uncharacterized protein</fullName>
    </submittedName>
</protein>
<accession>A0A838LBR7</accession>
<evidence type="ECO:0000313" key="1">
    <source>
        <dbReference type="EMBL" id="MBA2934928.1"/>
    </source>
</evidence>
<dbReference type="RefSeq" id="WP_160366698.1">
    <property type="nucleotide sequence ID" value="NZ_JACEIB010000007.1"/>
</dbReference>
<name>A0A838LBR7_9SPHN</name>
<proteinExistence type="predicted"/>
<keyword evidence="2" id="KW-1185">Reference proteome</keyword>
<dbReference type="EMBL" id="JACEIB010000007">
    <property type="protein sequence ID" value="MBA2934928.1"/>
    <property type="molecule type" value="Genomic_DNA"/>
</dbReference>
<evidence type="ECO:0000313" key="2">
    <source>
        <dbReference type="Proteomes" id="UP000570166"/>
    </source>
</evidence>
<comment type="caution">
    <text evidence="1">The sequence shown here is derived from an EMBL/GenBank/DDBJ whole genome shotgun (WGS) entry which is preliminary data.</text>
</comment>
<organism evidence="1 2">
    <name type="scientific">Sphingomonas chungangi</name>
    <dbReference type="NCBI Taxonomy" id="2683589"/>
    <lineage>
        <taxon>Bacteria</taxon>
        <taxon>Pseudomonadati</taxon>
        <taxon>Pseudomonadota</taxon>
        <taxon>Alphaproteobacteria</taxon>
        <taxon>Sphingomonadales</taxon>
        <taxon>Sphingomonadaceae</taxon>
        <taxon>Sphingomonas</taxon>
    </lineage>
</organism>
<dbReference type="AlphaFoldDB" id="A0A838LBR7"/>
<sequence>MQEASETRARRRIALDAIPEMARPVGLFGTLQRAEVGGSICFSAVVTIGMYNSLPGPGGG</sequence>